<dbReference type="EMBL" id="JAULSX010000006">
    <property type="protein sequence ID" value="KAK3489019.1"/>
    <property type="molecule type" value="Genomic_DNA"/>
</dbReference>
<dbReference type="RefSeq" id="XP_062690726.1">
    <property type="nucleotide sequence ID" value="XM_062839548.1"/>
</dbReference>
<sequence>MYAVLKHISRNLAMLSAKLAIIRKDEFVFLSYEIGLESWLSWSCCWRRWRFRRRVIPTPVSPIPFLTSIYRPKQQERKILSNLDTSFGSARKQQHEGFADGGETAPTIVEVTFICLNNRMNMCNALGLPWGESTPKQPDIVDLKLAPTYEKPVSAKYVPPFHRQNDRIIE</sequence>
<evidence type="ECO:0000313" key="1">
    <source>
        <dbReference type="EMBL" id="KAK3489019.1"/>
    </source>
</evidence>
<protein>
    <submittedName>
        <fullName evidence="1">Uncharacterized protein</fullName>
    </submittedName>
</protein>
<proteinExistence type="predicted"/>
<evidence type="ECO:0000313" key="2">
    <source>
        <dbReference type="Proteomes" id="UP001285908"/>
    </source>
</evidence>
<comment type="caution">
    <text evidence="1">The sequence shown here is derived from an EMBL/GenBank/DDBJ whole genome shotgun (WGS) entry which is preliminary data.</text>
</comment>
<dbReference type="Proteomes" id="UP001285908">
    <property type="component" value="Unassembled WGS sequence"/>
</dbReference>
<keyword evidence="2" id="KW-1185">Reference proteome</keyword>
<accession>A0AAJ0I3R7</accession>
<organism evidence="1 2">
    <name type="scientific">Neurospora hispaniola</name>
    <dbReference type="NCBI Taxonomy" id="588809"/>
    <lineage>
        <taxon>Eukaryota</taxon>
        <taxon>Fungi</taxon>
        <taxon>Dikarya</taxon>
        <taxon>Ascomycota</taxon>
        <taxon>Pezizomycotina</taxon>
        <taxon>Sordariomycetes</taxon>
        <taxon>Sordariomycetidae</taxon>
        <taxon>Sordariales</taxon>
        <taxon>Sordariaceae</taxon>
        <taxon>Neurospora</taxon>
    </lineage>
</organism>
<gene>
    <name evidence="1" type="ORF">B0T23DRAFT_414090</name>
</gene>
<dbReference type="GeneID" id="87877170"/>
<dbReference type="AlphaFoldDB" id="A0AAJ0I3R7"/>
<name>A0AAJ0I3R7_9PEZI</name>
<reference evidence="1 2" key="1">
    <citation type="journal article" date="2023" name="Mol. Phylogenet. Evol.">
        <title>Genome-scale phylogeny and comparative genomics of the fungal order Sordariales.</title>
        <authorList>
            <person name="Hensen N."/>
            <person name="Bonometti L."/>
            <person name="Westerberg I."/>
            <person name="Brannstrom I.O."/>
            <person name="Guillou S."/>
            <person name="Cros-Aarteil S."/>
            <person name="Calhoun S."/>
            <person name="Haridas S."/>
            <person name="Kuo A."/>
            <person name="Mondo S."/>
            <person name="Pangilinan J."/>
            <person name="Riley R."/>
            <person name="LaButti K."/>
            <person name="Andreopoulos B."/>
            <person name="Lipzen A."/>
            <person name="Chen C."/>
            <person name="Yan M."/>
            <person name="Daum C."/>
            <person name="Ng V."/>
            <person name="Clum A."/>
            <person name="Steindorff A."/>
            <person name="Ohm R.A."/>
            <person name="Martin F."/>
            <person name="Silar P."/>
            <person name="Natvig D.O."/>
            <person name="Lalanne C."/>
            <person name="Gautier V."/>
            <person name="Ament-Velasquez S.L."/>
            <person name="Kruys A."/>
            <person name="Hutchinson M.I."/>
            <person name="Powell A.J."/>
            <person name="Barry K."/>
            <person name="Miller A.N."/>
            <person name="Grigoriev I.V."/>
            <person name="Debuchy R."/>
            <person name="Gladieux P."/>
            <person name="Hiltunen Thoren M."/>
            <person name="Johannesson H."/>
        </authorList>
    </citation>
    <scope>NUCLEOTIDE SEQUENCE [LARGE SCALE GENOMIC DNA]</scope>
    <source>
        <strain evidence="1 2">FGSC 10403</strain>
    </source>
</reference>